<evidence type="ECO:0000313" key="1">
    <source>
        <dbReference type="EMBL" id="CAB4583451.1"/>
    </source>
</evidence>
<sequence length="206" mass="23009">MAVSAYLTEPTPEEVGSFFASIFPTLPPIPPHDTTRPPFFRMTPNQILSAIGSEMQLQLMRYMQDEQRPAYKAIINTLAPQRRLRPTFIYEKSKDKQAAWLLDQLRLRTNEGVTEQIFQIWLIKGKVDMLTAFLDGVGITHDGKGEITDLPAEIAEDKAETAVAALLAAHPAKHVAVYLSLFQTQRPGGWPGLTKAIEARPELQLA</sequence>
<dbReference type="EMBL" id="CAEZTT010000147">
    <property type="protein sequence ID" value="CAB4583451.1"/>
    <property type="molecule type" value="Genomic_DNA"/>
</dbReference>
<dbReference type="AlphaFoldDB" id="A0A6J6F3V1"/>
<gene>
    <name evidence="1" type="ORF">UFOPK1726_01072</name>
</gene>
<proteinExistence type="predicted"/>
<organism evidence="1">
    <name type="scientific">freshwater metagenome</name>
    <dbReference type="NCBI Taxonomy" id="449393"/>
    <lineage>
        <taxon>unclassified sequences</taxon>
        <taxon>metagenomes</taxon>
        <taxon>ecological metagenomes</taxon>
    </lineage>
</organism>
<reference evidence="1" key="1">
    <citation type="submission" date="2020-05" db="EMBL/GenBank/DDBJ databases">
        <authorList>
            <person name="Chiriac C."/>
            <person name="Salcher M."/>
            <person name="Ghai R."/>
            <person name="Kavagutti S V."/>
        </authorList>
    </citation>
    <scope>NUCLEOTIDE SEQUENCE</scope>
</reference>
<name>A0A6J6F3V1_9ZZZZ</name>
<protein>
    <submittedName>
        <fullName evidence="1">Unannotated protein</fullName>
    </submittedName>
</protein>
<accession>A0A6J6F3V1</accession>